<dbReference type="GO" id="GO:0006886">
    <property type="term" value="P:intracellular protein transport"/>
    <property type="evidence" value="ECO:0007669"/>
    <property type="project" value="TreeGrafter"/>
</dbReference>
<protein>
    <submittedName>
        <fullName evidence="3">UBX domain protein</fullName>
    </submittedName>
</protein>
<organism evidence="3 4">
    <name type="scientific">Apiospora kogelbergensis</name>
    <dbReference type="NCBI Taxonomy" id="1337665"/>
    <lineage>
        <taxon>Eukaryota</taxon>
        <taxon>Fungi</taxon>
        <taxon>Dikarya</taxon>
        <taxon>Ascomycota</taxon>
        <taxon>Pezizomycotina</taxon>
        <taxon>Sordariomycetes</taxon>
        <taxon>Xylariomycetidae</taxon>
        <taxon>Amphisphaeriales</taxon>
        <taxon>Apiosporaceae</taxon>
        <taxon>Apiospora</taxon>
    </lineage>
</organism>
<gene>
    <name evidence="3" type="ORF">PG999_006337</name>
</gene>
<name>A0AAW0QR16_9PEZI</name>
<dbReference type="InterPro" id="IPR029071">
    <property type="entry name" value="Ubiquitin-like_domsf"/>
</dbReference>
<dbReference type="EMBL" id="JAQQWP010000006">
    <property type="protein sequence ID" value="KAK8114268.1"/>
    <property type="molecule type" value="Genomic_DNA"/>
</dbReference>
<feature type="domain" description="TUG ubiquitin-like" evidence="2">
    <location>
        <begin position="8"/>
        <end position="71"/>
    </location>
</feature>
<dbReference type="Gene3D" id="3.10.20.90">
    <property type="entry name" value="Phosphatidylinositol 3-kinase Catalytic Subunit, Chain A, domain 1"/>
    <property type="match status" value="1"/>
</dbReference>
<dbReference type="AlphaFoldDB" id="A0AAW0QR16"/>
<feature type="compositionally biased region" description="Basic and acidic residues" evidence="1">
    <location>
        <begin position="254"/>
        <end position="276"/>
    </location>
</feature>
<dbReference type="GO" id="GO:0005634">
    <property type="term" value="C:nucleus"/>
    <property type="evidence" value="ECO:0007669"/>
    <property type="project" value="TreeGrafter"/>
</dbReference>
<proteinExistence type="predicted"/>
<comment type="caution">
    <text evidence="3">The sequence shown here is derived from an EMBL/GenBank/DDBJ whole genome shotgun (WGS) entry which is preliminary data.</text>
</comment>
<dbReference type="Proteomes" id="UP001392437">
    <property type="component" value="Unassembled WGS sequence"/>
</dbReference>
<dbReference type="InterPro" id="IPR021569">
    <property type="entry name" value="TUG-UBL1"/>
</dbReference>
<dbReference type="PANTHER" id="PTHR46467">
    <property type="entry name" value="TETHER CONTAINING UBX DOMAIN FOR GLUT4"/>
    <property type="match status" value="1"/>
</dbReference>
<evidence type="ECO:0000313" key="3">
    <source>
        <dbReference type="EMBL" id="KAK8114268.1"/>
    </source>
</evidence>
<feature type="compositionally biased region" description="Basic and acidic residues" evidence="1">
    <location>
        <begin position="457"/>
        <end position="466"/>
    </location>
</feature>
<accession>A0AAW0QR16</accession>
<reference evidence="3 4" key="1">
    <citation type="submission" date="2023-01" db="EMBL/GenBank/DDBJ databases">
        <title>Analysis of 21 Apiospora genomes using comparative genomics revels a genus with tremendous synthesis potential of carbohydrate active enzymes and secondary metabolites.</title>
        <authorList>
            <person name="Sorensen T."/>
        </authorList>
    </citation>
    <scope>NUCLEOTIDE SEQUENCE [LARGE SCALE GENOMIC DNA]</scope>
    <source>
        <strain evidence="3 4">CBS 117206</strain>
    </source>
</reference>
<dbReference type="Pfam" id="PF11470">
    <property type="entry name" value="TUG-UBL1"/>
    <property type="match status" value="1"/>
</dbReference>
<dbReference type="CDD" id="cd16105">
    <property type="entry name" value="Ubl_ASPSCR1_like"/>
    <property type="match status" value="1"/>
</dbReference>
<feature type="region of interest" description="Disordered" evidence="1">
    <location>
        <begin position="457"/>
        <end position="504"/>
    </location>
</feature>
<evidence type="ECO:0000256" key="1">
    <source>
        <dbReference type="SAM" id="MobiDB-lite"/>
    </source>
</evidence>
<evidence type="ECO:0000259" key="2">
    <source>
        <dbReference type="Pfam" id="PF11470"/>
    </source>
</evidence>
<feature type="region of interest" description="Disordered" evidence="1">
    <location>
        <begin position="209"/>
        <end position="310"/>
    </location>
</feature>
<keyword evidence="4" id="KW-1185">Reference proteome</keyword>
<feature type="compositionally biased region" description="Low complexity" evidence="1">
    <location>
        <begin position="227"/>
        <end position="243"/>
    </location>
</feature>
<dbReference type="SUPFAM" id="SSF54236">
    <property type="entry name" value="Ubiquitin-like"/>
    <property type="match status" value="2"/>
</dbReference>
<dbReference type="PANTHER" id="PTHR46467:SF1">
    <property type="entry name" value="TETHER CONTAINING UBX DOMAIN FOR GLUT4"/>
    <property type="match status" value="1"/>
</dbReference>
<dbReference type="GO" id="GO:0005737">
    <property type="term" value="C:cytoplasm"/>
    <property type="evidence" value="ECO:0007669"/>
    <property type="project" value="TreeGrafter"/>
</dbReference>
<evidence type="ECO:0000313" key="4">
    <source>
        <dbReference type="Proteomes" id="UP001392437"/>
    </source>
</evidence>
<sequence length="504" mass="54601">MATNVKVVSTDLRQTTIKVNPGTYLTDVLEQACSRLKLSADKYLLKHNQKQLDLSNTFRNAGLIPGAKLELVFRSKTPSAIIVALDLPEREAKLLSGTRRLTETLSSDVTIWKILRHFESHILEGKGVNITGRGEPQVSNGGTQGGGQLYYETPVVQIEQRSFSTFVDFQKTLAQLGYNTGRVAMRLSFQKTDRTFAEAMADISQYFQEEEQATREAAGDTVEGEPAEASSSAADAAAATEPPQDNASSSVAETRGDSQGDGLDTTKEEDTDKMEVDTTPTDPLQPVSVFSAPASGTPHAAHTTEPDDIYTPGIQHAQLHQQRLKNAGQNKRLLSDEEIRDEEAEKQAKLAAVKKVQVRVRFPDNTQASWEIHPDHTGKFLHDAVRTVMAAQGATFKLRPAGVATVPIRDDGTKVIAGYGLVGATLINLVWDDSVPKSIRGQPFLKADAARRAREVEIPEIPRGEEEAAPASGPSKGSVVEKPKGDSGGGGKKGMPKWLKLGKK</sequence>
<dbReference type="GO" id="GO:0012506">
    <property type="term" value="C:vesicle membrane"/>
    <property type="evidence" value="ECO:0007669"/>
    <property type="project" value="TreeGrafter"/>
</dbReference>